<evidence type="ECO:0000256" key="3">
    <source>
        <dbReference type="SAM" id="Phobius"/>
    </source>
</evidence>
<keyword evidence="2" id="KW-0488">Methylation</keyword>
<comment type="similarity">
    <text evidence="1">Belongs to the N-Me-Phe pilin family.</text>
</comment>
<reference evidence="4 5" key="1">
    <citation type="submission" date="2021-03" db="EMBL/GenBank/DDBJ databases">
        <authorList>
            <person name="Peeters C."/>
        </authorList>
    </citation>
    <scope>NUCLEOTIDE SEQUENCE [LARGE SCALE GENOMIC DNA]</scope>
    <source>
        <strain evidence="4 5">LMG 26411</strain>
    </source>
</reference>
<dbReference type="EMBL" id="CAJPVI010000016">
    <property type="protein sequence ID" value="CAG2146643.1"/>
    <property type="molecule type" value="Genomic_DNA"/>
</dbReference>
<dbReference type="Gene3D" id="3.30.700.10">
    <property type="entry name" value="Glycoprotein, Type 4 Pilin"/>
    <property type="match status" value="1"/>
</dbReference>
<organism evidence="4 5">
    <name type="scientific">Cupriavidus numazuensis</name>
    <dbReference type="NCBI Taxonomy" id="221992"/>
    <lineage>
        <taxon>Bacteria</taxon>
        <taxon>Pseudomonadati</taxon>
        <taxon>Pseudomonadota</taxon>
        <taxon>Betaproteobacteria</taxon>
        <taxon>Burkholderiales</taxon>
        <taxon>Burkholderiaceae</taxon>
        <taxon>Cupriavidus</taxon>
    </lineage>
</organism>
<keyword evidence="3" id="KW-0472">Membrane</keyword>
<protein>
    <recommendedName>
        <fullName evidence="6">Prepilin-type N-terminal cleavage/methylation domain-containing protein</fullName>
    </recommendedName>
</protein>
<dbReference type="PANTHER" id="PTHR30093:SF34">
    <property type="entry name" value="PREPILIN PEPTIDASE-DEPENDENT PROTEIN D"/>
    <property type="match status" value="1"/>
</dbReference>
<dbReference type="Pfam" id="PF07963">
    <property type="entry name" value="N_methyl"/>
    <property type="match status" value="1"/>
</dbReference>
<comment type="caution">
    <text evidence="4">The sequence shown here is derived from an EMBL/GenBank/DDBJ whole genome shotgun (WGS) entry which is preliminary data.</text>
</comment>
<evidence type="ECO:0000313" key="4">
    <source>
        <dbReference type="EMBL" id="CAG2146643.1"/>
    </source>
</evidence>
<dbReference type="SUPFAM" id="SSF54523">
    <property type="entry name" value="Pili subunits"/>
    <property type="match status" value="1"/>
</dbReference>
<keyword evidence="5" id="KW-1185">Reference proteome</keyword>
<keyword evidence="3" id="KW-0812">Transmembrane</keyword>
<accession>A0ABN7Q1K1</accession>
<evidence type="ECO:0000313" key="5">
    <source>
        <dbReference type="Proteomes" id="UP000672657"/>
    </source>
</evidence>
<dbReference type="Proteomes" id="UP000672657">
    <property type="component" value="Unassembled WGS sequence"/>
</dbReference>
<dbReference type="NCBIfam" id="TIGR02532">
    <property type="entry name" value="IV_pilin_GFxxxE"/>
    <property type="match status" value="1"/>
</dbReference>
<dbReference type="RefSeq" id="WP_211954032.1">
    <property type="nucleotide sequence ID" value="NZ_CAJPVI010000016.1"/>
</dbReference>
<evidence type="ECO:0008006" key="6">
    <source>
        <dbReference type="Google" id="ProtNLM"/>
    </source>
</evidence>
<sequence length="157" mass="16467">MERVQQIKKLGRRVQKGFTLIELMIVVAIIGILAAIAIPQYQDYVTRSRWQDNYTGVASLKTAIAECVQNNAGVIGSCDTLVKLNGAAFWPNVNAPVLKFGTAVMNAGTAAINITGNAAAGGCGVTLTPTLVNGNLQWNFANIAAGAVTCTRSQTGV</sequence>
<dbReference type="InterPro" id="IPR012902">
    <property type="entry name" value="N_methyl_site"/>
</dbReference>
<gene>
    <name evidence="4" type="ORF">LMG26411_02987</name>
</gene>
<name>A0ABN7Q1K1_9BURK</name>
<evidence type="ECO:0000256" key="2">
    <source>
        <dbReference type="ARBA" id="ARBA00022481"/>
    </source>
</evidence>
<evidence type="ECO:0000256" key="1">
    <source>
        <dbReference type="ARBA" id="ARBA00005233"/>
    </source>
</evidence>
<keyword evidence="3" id="KW-1133">Transmembrane helix</keyword>
<dbReference type="PANTHER" id="PTHR30093">
    <property type="entry name" value="GENERAL SECRETION PATHWAY PROTEIN G"/>
    <property type="match status" value="1"/>
</dbReference>
<dbReference type="InterPro" id="IPR045584">
    <property type="entry name" value="Pilin-like"/>
</dbReference>
<proteinExistence type="inferred from homology"/>
<dbReference type="PROSITE" id="PS00409">
    <property type="entry name" value="PROKAR_NTER_METHYL"/>
    <property type="match status" value="1"/>
</dbReference>
<feature type="transmembrane region" description="Helical" evidence="3">
    <location>
        <begin position="20"/>
        <end position="38"/>
    </location>
</feature>